<dbReference type="PANTHER" id="PTHR38831:SF1">
    <property type="entry name" value="TYPE II SECRETION SYSTEM PROTEIN K-RELATED"/>
    <property type="match status" value="1"/>
</dbReference>
<gene>
    <name evidence="4" type="primary">gspK</name>
    <name evidence="4" type="ORF">KCG44_13600</name>
</gene>
<keyword evidence="1" id="KW-0813">Transport</keyword>
<comment type="similarity">
    <text evidence="1">Belongs to the GSP K family.</text>
</comment>
<proteinExistence type="inferred from homology"/>
<comment type="subcellular location">
    <subcellularLocation>
        <location evidence="1">Cell inner membrane</location>
    </subcellularLocation>
</comment>
<dbReference type="Pfam" id="PF03934">
    <property type="entry name" value="T2SSK"/>
    <property type="match status" value="1"/>
</dbReference>
<keyword evidence="1" id="KW-1003">Cell membrane</keyword>
<dbReference type="InterPro" id="IPR049031">
    <property type="entry name" value="T2SSK_SAM-like_1st"/>
</dbReference>
<dbReference type="PANTHER" id="PTHR38831">
    <property type="entry name" value="TYPE II SECRETION SYSTEM PROTEIN K"/>
    <property type="match status" value="1"/>
</dbReference>
<name>A0ABS6SIQ5_9SPHN</name>
<feature type="domain" description="T2SS protein K first SAM-like" evidence="3">
    <location>
        <begin position="96"/>
        <end position="204"/>
    </location>
</feature>
<keyword evidence="5" id="KW-1185">Reference proteome</keyword>
<dbReference type="InterPro" id="IPR049179">
    <property type="entry name" value="T2SSK_SAM-like_2nd"/>
</dbReference>
<evidence type="ECO:0000313" key="5">
    <source>
        <dbReference type="Proteomes" id="UP000722336"/>
    </source>
</evidence>
<dbReference type="EMBL" id="JAGSPA010000005">
    <property type="protein sequence ID" value="MBV7257816.1"/>
    <property type="molecule type" value="Genomic_DNA"/>
</dbReference>
<dbReference type="NCBIfam" id="NF037980">
    <property type="entry name" value="T2SS_GspK"/>
    <property type="match status" value="1"/>
</dbReference>
<dbReference type="Pfam" id="PF21687">
    <property type="entry name" value="T2SSK_1st"/>
    <property type="match status" value="1"/>
</dbReference>
<feature type="domain" description="T2SS protein K second SAM-like" evidence="2">
    <location>
        <begin position="211"/>
        <end position="276"/>
    </location>
</feature>
<comment type="caution">
    <text evidence="4">The sequence shown here is derived from an EMBL/GenBank/DDBJ whole genome shotgun (WGS) entry which is preliminary data.</text>
</comment>
<evidence type="ECO:0000256" key="1">
    <source>
        <dbReference type="PIRNR" id="PIRNR002786"/>
    </source>
</evidence>
<evidence type="ECO:0000259" key="3">
    <source>
        <dbReference type="Pfam" id="PF21687"/>
    </source>
</evidence>
<protein>
    <recommendedName>
        <fullName evidence="1">Type II secretion system protein K</fullName>
    </recommendedName>
</protein>
<dbReference type="InterPro" id="IPR005628">
    <property type="entry name" value="GspK"/>
</dbReference>
<evidence type="ECO:0000259" key="2">
    <source>
        <dbReference type="Pfam" id="PF03934"/>
    </source>
</evidence>
<sequence>MALISVLLLVAVMGTLTAATLEVMNRSVAMASNGRSAMQARHHMRAMEHLASARLVDLTAQYPDRLTLAGGWADTPIVVPTDDGSVAVTLSDGSHCFNVNAVVGAAQGGVRNTDPHGLEHFIGLARATGIRERTARNLAFALADFIDSDTVPQSGGGEDEEYRGGDVSYRTGNVLISDIGELAAIKGMTPDILARLSPYLCAMPHSDMVRVNVNTLAESDAPLIAMLAPGQLTPRRARQAIAARPAAGWADIAAFWAVPSMSGISAASSAQRSLDVKSDLFLMGMVVDDAGSIHESRSLLRIKAGRATVIERHWGDAL</sequence>
<evidence type="ECO:0000313" key="4">
    <source>
        <dbReference type="EMBL" id="MBV7257816.1"/>
    </source>
</evidence>
<keyword evidence="1" id="KW-0472">Membrane</keyword>
<dbReference type="PIRSF" id="PIRSF002786">
    <property type="entry name" value="XcpX"/>
    <property type="match status" value="1"/>
</dbReference>
<keyword evidence="1" id="KW-0997">Cell inner membrane</keyword>
<organism evidence="4 5">
    <name type="scientific">Pacificimonas pallii</name>
    <dbReference type="NCBI Taxonomy" id="2827236"/>
    <lineage>
        <taxon>Bacteria</taxon>
        <taxon>Pseudomonadati</taxon>
        <taxon>Pseudomonadota</taxon>
        <taxon>Alphaproteobacteria</taxon>
        <taxon>Sphingomonadales</taxon>
        <taxon>Sphingosinicellaceae</taxon>
        <taxon>Pacificimonas</taxon>
    </lineage>
</organism>
<dbReference type="RefSeq" id="WP_218446663.1">
    <property type="nucleotide sequence ID" value="NZ_JAGSPA010000005.1"/>
</dbReference>
<dbReference type="Proteomes" id="UP000722336">
    <property type="component" value="Unassembled WGS sequence"/>
</dbReference>
<accession>A0ABS6SIQ5</accession>
<reference evidence="4 5" key="1">
    <citation type="submission" date="2021-04" db="EMBL/GenBank/DDBJ databases">
        <authorList>
            <person name="Pira H."/>
            <person name="Risdian C."/>
            <person name="Wink J."/>
        </authorList>
    </citation>
    <scope>NUCLEOTIDE SEQUENCE [LARGE SCALE GENOMIC DNA]</scope>
    <source>
        <strain evidence="4 5">WHA3</strain>
    </source>
</reference>